<protein>
    <recommendedName>
        <fullName evidence="1">F-box associated beta-propeller type 3 domain-containing protein</fullName>
    </recommendedName>
</protein>
<keyword evidence="3" id="KW-1185">Reference proteome</keyword>
<dbReference type="Pfam" id="PF08268">
    <property type="entry name" value="FBA_3"/>
    <property type="match status" value="1"/>
</dbReference>
<dbReference type="PANTHER" id="PTHR31111">
    <property type="entry name" value="BNAA05G37150D PROTEIN-RELATED"/>
    <property type="match status" value="1"/>
</dbReference>
<feature type="domain" description="F-box associated beta-propeller type 3" evidence="1">
    <location>
        <begin position="83"/>
        <end position="332"/>
    </location>
</feature>
<dbReference type="Proteomes" id="UP000327013">
    <property type="component" value="Chromosome 3"/>
</dbReference>
<dbReference type="NCBIfam" id="TIGR01640">
    <property type="entry name" value="F_box_assoc_1"/>
    <property type="match status" value="1"/>
</dbReference>
<dbReference type="InterPro" id="IPR011043">
    <property type="entry name" value="Gal_Oxase/kelch_b-propeller"/>
</dbReference>
<dbReference type="SUPFAM" id="SSF50965">
    <property type="entry name" value="Galactose oxidase, central domain"/>
    <property type="match status" value="1"/>
</dbReference>
<dbReference type="InterPro" id="IPR017451">
    <property type="entry name" value="F-box-assoc_interact_dom"/>
</dbReference>
<dbReference type="AlphaFoldDB" id="A0A5N6R2H9"/>
<evidence type="ECO:0000313" key="3">
    <source>
        <dbReference type="Proteomes" id="UP000327013"/>
    </source>
</evidence>
<sequence length="365" mass="42043">MSLCLGLRRVSQSFNTLIRHRSLAHRHFTTQSCSRRVLFFDGRSEYEYFCSAKIHKDGTLGPTTILPSVPSEILRAVSFSKSAVINDKILFSLDQKLHIYRLDTGEYSTLADLPRPPGLYYPYIDEVHYLGFDTLSSEHEHEFLLVQRFVLGNLFERLCWVFTRGSGSWRQIHSFPLEGEQIKLVDDYSSGVVANGAIHFNSHFSYGGTSTGKYILAFDMVEGQVRKIPYPDVSFYGYLTKFGGRLALRGDFVSDDDNYQLWILEDYNNQKWVKETIHLPFGWMGSNRLLAFNHNTGEMLLQSKCQSEDSPSLLYYNTKMGTFRRAEVTGFLCLPKKILHEDDCSSRLNVVDVNFDDEMERQKSF</sequence>
<dbReference type="OrthoDB" id="1499688at2759"/>
<organism evidence="2 3">
    <name type="scientific">Carpinus fangiana</name>
    <dbReference type="NCBI Taxonomy" id="176857"/>
    <lineage>
        <taxon>Eukaryota</taxon>
        <taxon>Viridiplantae</taxon>
        <taxon>Streptophyta</taxon>
        <taxon>Embryophyta</taxon>
        <taxon>Tracheophyta</taxon>
        <taxon>Spermatophyta</taxon>
        <taxon>Magnoliopsida</taxon>
        <taxon>eudicotyledons</taxon>
        <taxon>Gunneridae</taxon>
        <taxon>Pentapetalae</taxon>
        <taxon>rosids</taxon>
        <taxon>fabids</taxon>
        <taxon>Fagales</taxon>
        <taxon>Betulaceae</taxon>
        <taxon>Carpinus</taxon>
    </lineage>
</organism>
<proteinExistence type="predicted"/>
<dbReference type="PANTHER" id="PTHR31111:SF136">
    <property type="entry name" value="F-BOX ASSOCIATED DOMAIN-CONTAINING PROTEIN"/>
    <property type="match status" value="1"/>
</dbReference>
<reference evidence="2 3" key="1">
    <citation type="submission" date="2019-06" db="EMBL/GenBank/DDBJ databases">
        <title>A chromosomal-level reference genome of Carpinus fangiana (Coryloideae, Betulaceae).</title>
        <authorList>
            <person name="Yang X."/>
            <person name="Wang Z."/>
            <person name="Zhang L."/>
            <person name="Hao G."/>
            <person name="Liu J."/>
            <person name="Yang Y."/>
        </authorList>
    </citation>
    <scope>NUCLEOTIDE SEQUENCE [LARGE SCALE GENOMIC DNA]</scope>
    <source>
        <strain evidence="2">Cfa_2016G</strain>
        <tissue evidence="2">Leaf</tissue>
    </source>
</reference>
<dbReference type="InterPro" id="IPR013187">
    <property type="entry name" value="F-box-assoc_dom_typ3"/>
</dbReference>
<accession>A0A5N6R2H9</accession>
<evidence type="ECO:0000259" key="1">
    <source>
        <dbReference type="Pfam" id="PF08268"/>
    </source>
</evidence>
<gene>
    <name evidence="2" type="ORF">FH972_009350</name>
</gene>
<name>A0A5N6R2H9_9ROSI</name>
<dbReference type="EMBL" id="CM017323">
    <property type="protein sequence ID" value="KAE8023678.1"/>
    <property type="molecule type" value="Genomic_DNA"/>
</dbReference>
<evidence type="ECO:0000313" key="2">
    <source>
        <dbReference type="EMBL" id="KAE8023678.1"/>
    </source>
</evidence>